<dbReference type="Gene3D" id="1.25.40.20">
    <property type="entry name" value="Ankyrin repeat-containing domain"/>
    <property type="match status" value="2"/>
</dbReference>
<dbReference type="PANTHER" id="PTHR24198:SF165">
    <property type="entry name" value="ANKYRIN REPEAT-CONTAINING PROTEIN-RELATED"/>
    <property type="match status" value="1"/>
</dbReference>
<dbReference type="SUPFAM" id="SSF48403">
    <property type="entry name" value="Ankyrin repeat"/>
    <property type="match status" value="1"/>
</dbReference>
<sequence>MGIDPNVVNNDGVNALHYLSGRNKDLKLFDFFIDKNVDINQANKEGITPFMNAARSNDNTVIDYLLDKVKDINTTDENGYSALTHAVRYNRASVVDLLLKNKANALIVDKEGQSMVYHLIQSYNSSRHDDFIKKWKLLTDAGIELSAPISTETTIWHEAVKKDNLKLLNLISTVSKEKINDLDKDGMTALHLAAMQTKNPELLKFLIDQGASTQITTAFDETVYDLALENELLMNENANLDFLKP</sequence>
<organism evidence="4 5">
    <name type="scientific">Nonlabens tegetincola</name>
    <dbReference type="NCBI Taxonomy" id="323273"/>
    <lineage>
        <taxon>Bacteria</taxon>
        <taxon>Pseudomonadati</taxon>
        <taxon>Bacteroidota</taxon>
        <taxon>Flavobacteriia</taxon>
        <taxon>Flavobacteriales</taxon>
        <taxon>Flavobacteriaceae</taxon>
        <taxon>Nonlabens</taxon>
    </lineage>
</organism>
<evidence type="ECO:0000256" key="3">
    <source>
        <dbReference type="PROSITE-ProRule" id="PRU00023"/>
    </source>
</evidence>
<dbReference type="InterPro" id="IPR036770">
    <property type="entry name" value="Ankyrin_rpt-contain_sf"/>
</dbReference>
<dbReference type="PANTHER" id="PTHR24198">
    <property type="entry name" value="ANKYRIN REPEAT AND PROTEIN KINASE DOMAIN-CONTAINING PROTEIN"/>
    <property type="match status" value="1"/>
</dbReference>
<evidence type="ECO:0000256" key="2">
    <source>
        <dbReference type="ARBA" id="ARBA00023043"/>
    </source>
</evidence>
<feature type="repeat" description="ANK" evidence="3">
    <location>
        <begin position="78"/>
        <end position="110"/>
    </location>
</feature>
<accession>A0A090Q321</accession>
<dbReference type="PROSITE" id="PS50088">
    <property type="entry name" value="ANK_REPEAT"/>
    <property type="match status" value="3"/>
</dbReference>
<protein>
    <submittedName>
        <fullName evidence="4">Uncharacterized protein</fullName>
    </submittedName>
</protein>
<name>A0A090Q321_9FLAO</name>
<keyword evidence="1" id="KW-0677">Repeat</keyword>
<evidence type="ECO:0000313" key="5">
    <source>
        <dbReference type="Proteomes" id="UP000029221"/>
    </source>
</evidence>
<dbReference type="InterPro" id="IPR002110">
    <property type="entry name" value="Ankyrin_rpt"/>
</dbReference>
<evidence type="ECO:0000313" key="4">
    <source>
        <dbReference type="EMBL" id="GAK96597.1"/>
    </source>
</evidence>
<comment type="caution">
    <text evidence="4">The sequence shown here is derived from an EMBL/GenBank/DDBJ whole genome shotgun (WGS) entry which is preliminary data.</text>
</comment>
<keyword evidence="2 3" id="KW-0040">ANK repeat</keyword>
<dbReference type="PROSITE" id="PS50297">
    <property type="entry name" value="ANK_REP_REGION"/>
    <property type="match status" value="2"/>
</dbReference>
<dbReference type="AlphaFoldDB" id="A0A090Q321"/>
<dbReference type="STRING" id="319236.BST91_07355"/>
<feature type="repeat" description="ANK" evidence="3">
    <location>
        <begin position="45"/>
        <end position="77"/>
    </location>
</feature>
<gene>
    <name evidence="4" type="ORF">JCM19294_2110</name>
</gene>
<dbReference type="Pfam" id="PF12796">
    <property type="entry name" value="Ank_2"/>
    <property type="match status" value="2"/>
</dbReference>
<dbReference type="Proteomes" id="UP000029221">
    <property type="component" value="Unassembled WGS sequence"/>
</dbReference>
<dbReference type="SMART" id="SM00248">
    <property type="entry name" value="ANK"/>
    <property type="match status" value="5"/>
</dbReference>
<dbReference type="EMBL" id="BBML01000002">
    <property type="protein sequence ID" value="GAK96597.1"/>
    <property type="molecule type" value="Genomic_DNA"/>
</dbReference>
<evidence type="ECO:0000256" key="1">
    <source>
        <dbReference type="ARBA" id="ARBA00022737"/>
    </source>
</evidence>
<reference evidence="4" key="1">
    <citation type="journal article" date="2014" name="Genome Announc.">
        <title>Draft Genome Sequences of Marine Flavobacterium Nonlabens Strains NR17, NR24, NR27, NR32, NR33, and Ara13.</title>
        <authorList>
            <person name="Nakanishi M."/>
            <person name="Meirelles P."/>
            <person name="Suzuki R."/>
            <person name="Takatani N."/>
            <person name="Mino S."/>
            <person name="Suda W."/>
            <person name="Oshima K."/>
            <person name="Hattori M."/>
            <person name="Ohkuma M."/>
            <person name="Hosokawa M."/>
            <person name="Miyashita K."/>
            <person name="Thompson F.L."/>
            <person name="Niwa A."/>
            <person name="Sawabe T."/>
            <person name="Sawabe T."/>
        </authorList>
    </citation>
    <scope>NUCLEOTIDE SEQUENCE [LARGE SCALE GENOMIC DNA]</scope>
    <source>
        <strain evidence="4">JCM 19294</strain>
    </source>
</reference>
<dbReference type="eggNOG" id="COG0666">
    <property type="taxonomic scope" value="Bacteria"/>
</dbReference>
<feature type="repeat" description="ANK" evidence="3">
    <location>
        <begin position="185"/>
        <end position="218"/>
    </location>
</feature>
<dbReference type="RefSeq" id="WP_052510305.1">
    <property type="nucleotide sequence ID" value="NZ_BBML01000002.1"/>
</dbReference>
<keyword evidence="5" id="KW-1185">Reference proteome</keyword>
<proteinExistence type="predicted"/>